<evidence type="ECO:0000313" key="3">
    <source>
        <dbReference type="Proteomes" id="UP000266841"/>
    </source>
</evidence>
<comment type="caution">
    <text evidence="2">The sequence shown here is derived from an EMBL/GenBank/DDBJ whole genome shotgun (WGS) entry which is preliminary data.</text>
</comment>
<reference evidence="2 3" key="1">
    <citation type="journal article" date="2012" name="Genome Biol.">
        <title>Genome and low-iron response of an oceanic diatom adapted to chronic iron limitation.</title>
        <authorList>
            <person name="Lommer M."/>
            <person name="Specht M."/>
            <person name="Roy A.S."/>
            <person name="Kraemer L."/>
            <person name="Andreson R."/>
            <person name="Gutowska M.A."/>
            <person name="Wolf J."/>
            <person name="Bergner S.V."/>
            <person name="Schilhabel M.B."/>
            <person name="Klostermeier U.C."/>
            <person name="Beiko R.G."/>
            <person name="Rosenstiel P."/>
            <person name="Hippler M."/>
            <person name="Laroche J."/>
        </authorList>
    </citation>
    <scope>NUCLEOTIDE SEQUENCE [LARGE SCALE GENOMIC DNA]</scope>
    <source>
        <strain evidence="2 3">CCMP1005</strain>
    </source>
</reference>
<sequence length="296" mass="32348">MPRCNGKTKLGTSVHLNFHRATPCFRAEILGSETESEVFVPRNAKRNEKEDSVGYHKSYDNVNRVARPPGPGHQASNTTAAGFGKNSKPADGAGEYPQISADLQTSLSTVVADWKDVGRKAPANQSLVDTVEAVDMGEPIKAVPVGLAPRTPVIHRPSISPNPPPPGDLNLIEYPVQAGRQQPLPRPGERRIDAKRPRHVRFQPFPLPHPARPAPMLRAAHNGRQQPAPACLSLALESKKRCAPESQAGKPDDENTSTLSSQGDELCYSLRWRRQQLLQFFPKGPCDDAQICRCTS</sequence>
<name>K0TP02_THAOC</name>
<evidence type="ECO:0000256" key="1">
    <source>
        <dbReference type="SAM" id="MobiDB-lite"/>
    </source>
</evidence>
<accession>K0TP02</accession>
<feature type="compositionally biased region" description="Basic and acidic residues" evidence="1">
    <location>
        <begin position="45"/>
        <end position="59"/>
    </location>
</feature>
<feature type="region of interest" description="Disordered" evidence="1">
    <location>
        <begin position="42"/>
        <end position="92"/>
    </location>
</feature>
<dbReference type="EMBL" id="AGNL01004023">
    <property type="protein sequence ID" value="EJK74017.1"/>
    <property type="molecule type" value="Genomic_DNA"/>
</dbReference>
<keyword evidence="3" id="KW-1185">Reference proteome</keyword>
<protein>
    <submittedName>
        <fullName evidence="2">Uncharacterized protein</fullName>
    </submittedName>
</protein>
<gene>
    <name evidence="2" type="ORF">THAOC_04333</name>
</gene>
<dbReference type="Proteomes" id="UP000266841">
    <property type="component" value="Unassembled WGS sequence"/>
</dbReference>
<organism evidence="2 3">
    <name type="scientific">Thalassiosira oceanica</name>
    <name type="common">Marine diatom</name>
    <dbReference type="NCBI Taxonomy" id="159749"/>
    <lineage>
        <taxon>Eukaryota</taxon>
        <taxon>Sar</taxon>
        <taxon>Stramenopiles</taxon>
        <taxon>Ochrophyta</taxon>
        <taxon>Bacillariophyta</taxon>
        <taxon>Coscinodiscophyceae</taxon>
        <taxon>Thalassiosirophycidae</taxon>
        <taxon>Thalassiosirales</taxon>
        <taxon>Thalassiosiraceae</taxon>
        <taxon>Thalassiosira</taxon>
    </lineage>
</organism>
<dbReference type="AlphaFoldDB" id="K0TP02"/>
<evidence type="ECO:0000313" key="2">
    <source>
        <dbReference type="EMBL" id="EJK74017.1"/>
    </source>
</evidence>
<proteinExistence type="predicted"/>